<dbReference type="EMBL" id="MFSQ01000083">
    <property type="protein sequence ID" value="OGI39775.1"/>
    <property type="molecule type" value="Genomic_DNA"/>
</dbReference>
<sequence length="148" mass="16180">MSLKDDIKEAMKQAMRDKASARLDSLRMLTAAIQRREVDERIQLDDPQTLAIVEKLIKQGKEAIEQYEKGGRPELADKEKADIAIYQSFLPQQLSAGEVDAIINEAVTATGAASIKDMGKVMGVVKPKLQGRADMGQVSARIKARLGG</sequence>
<dbReference type="PANTHER" id="PTHR28055:SF1">
    <property type="entry name" value="ALTERED INHERITANCE OF MITOCHONDRIA PROTEIN 41, MITOCHONDRIAL"/>
    <property type="match status" value="1"/>
</dbReference>
<keyword evidence="1" id="KW-0808">Transferase</keyword>
<dbReference type="SUPFAM" id="SSF89095">
    <property type="entry name" value="GatB/YqeY motif"/>
    <property type="match status" value="1"/>
</dbReference>
<organism evidence="1 2">
    <name type="scientific">Candidatus Muproteobacteria bacterium RBG_16_62_13</name>
    <dbReference type="NCBI Taxonomy" id="1817756"/>
    <lineage>
        <taxon>Bacteria</taxon>
        <taxon>Pseudomonadati</taxon>
        <taxon>Pseudomonadota</taxon>
        <taxon>Candidatus Muproteobacteria</taxon>
    </lineage>
</organism>
<dbReference type="STRING" id="1817756.A2140_08780"/>
<reference evidence="1 2" key="1">
    <citation type="journal article" date="2016" name="Nat. Commun.">
        <title>Thousands of microbial genomes shed light on interconnected biogeochemical processes in an aquifer system.</title>
        <authorList>
            <person name="Anantharaman K."/>
            <person name="Brown C.T."/>
            <person name="Hug L.A."/>
            <person name="Sharon I."/>
            <person name="Castelle C.J."/>
            <person name="Probst A.J."/>
            <person name="Thomas B.C."/>
            <person name="Singh A."/>
            <person name="Wilkins M.J."/>
            <person name="Karaoz U."/>
            <person name="Brodie E.L."/>
            <person name="Williams K.H."/>
            <person name="Hubbard S.S."/>
            <person name="Banfield J.F."/>
        </authorList>
    </citation>
    <scope>NUCLEOTIDE SEQUENCE [LARGE SCALE GENOMIC DNA]</scope>
</reference>
<comment type="caution">
    <text evidence="1">The sequence shown here is derived from an EMBL/GenBank/DDBJ whole genome shotgun (WGS) entry which is preliminary data.</text>
</comment>
<name>A0A1F6T435_9PROT</name>
<dbReference type="InterPro" id="IPR023168">
    <property type="entry name" value="GatB_Yqey_C_2"/>
</dbReference>
<dbReference type="Proteomes" id="UP000178379">
    <property type="component" value="Unassembled WGS sequence"/>
</dbReference>
<dbReference type="InterPro" id="IPR019004">
    <property type="entry name" value="YqeY/Aim41"/>
</dbReference>
<gene>
    <name evidence="1" type="ORF">A2140_08780</name>
</gene>
<accession>A0A1F6T435</accession>
<dbReference type="Gene3D" id="1.10.1510.10">
    <property type="entry name" value="Uncharacterised protein YqeY/AIM41 PF09424, N-terminal domain"/>
    <property type="match status" value="1"/>
</dbReference>
<evidence type="ECO:0000313" key="2">
    <source>
        <dbReference type="Proteomes" id="UP000178379"/>
    </source>
</evidence>
<dbReference type="GO" id="GO:0016740">
    <property type="term" value="F:transferase activity"/>
    <property type="evidence" value="ECO:0007669"/>
    <property type="project" value="UniProtKB-KW"/>
</dbReference>
<dbReference type="PANTHER" id="PTHR28055">
    <property type="entry name" value="ALTERED INHERITANCE OF MITOCHONDRIA PROTEIN 41, MITOCHONDRIAL"/>
    <property type="match status" value="1"/>
</dbReference>
<evidence type="ECO:0000313" key="1">
    <source>
        <dbReference type="EMBL" id="OGI39775.1"/>
    </source>
</evidence>
<dbReference type="Gene3D" id="1.10.10.410">
    <property type="match status" value="1"/>
</dbReference>
<dbReference type="InterPro" id="IPR042184">
    <property type="entry name" value="YqeY/Aim41_N"/>
</dbReference>
<dbReference type="Pfam" id="PF09424">
    <property type="entry name" value="YqeY"/>
    <property type="match status" value="1"/>
</dbReference>
<dbReference type="InterPro" id="IPR003789">
    <property type="entry name" value="Asn/Gln_tRNA_amidoTrase-B-like"/>
</dbReference>
<protein>
    <submittedName>
        <fullName evidence="1">Glutamyl-tRNA amidotransferase</fullName>
    </submittedName>
</protein>
<proteinExistence type="predicted"/>
<dbReference type="AlphaFoldDB" id="A0A1F6T435"/>
<dbReference type="GO" id="GO:0016884">
    <property type="term" value="F:carbon-nitrogen ligase activity, with glutamine as amido-N-donor"/>
    <property type="evidence" value="ECO:0007669"/>
    <property type="project" value="InterPro"/>
</dbReference>